<dbReference type="OrthoDB" id="550012at2759"/>
<dbReference type="AlphaFoldDB" id="A0A9P0MNE5"/>
<reference evidence="1" key="1">
    <citation type="submission" date="2022-03" db="EMBL/GenBank/DDBJ databases">
        <authorList>
            <person name="Sayadi A."/>
        </authorList>
    </citation>
    <scope>NUCLEOTIDE SEQUENCE</scope>
</reference>
<sequence length="89" mass="9926">MEAEMKIGIDTADEKGNETKALVKKKNESSRISVKEFLNYLKTAYQLQDNESGGEGILMSGGMKDAVDWLKSKENQELLRINSICLSNV</sequence>
<gene>
    <name evidence="1" type="ORF">ACAOBT_LOCUS35078</name>
</gene>
<dbReference type="Proteomes" id="UP001152888">
    <property type="component" value="Unassembled WGS sequence"/>
</dbReference>
<keyword evidence="2" id="KW-1185">Reference proteome</keyword>
<protein>
    <submittedName>
        <fullName evidence="1">Uncharacterized protein</fullName>
    </submittedName>
</protein>
<accession>A0A9P0MNE5</accession>
<evidence type="ECO:0000313" key="2">
    <source>
        <dbReference type="Proteomes" id="UP001152888"/>
    </source>
</evidence>
<name>A0A9P0MNE5_ACAOB</name>
<evidence type="ECO:0000313" key="1">
    <source>
        <dbReference type="EMBL" id="CAH2016000.1"/>
    </source>
</evidence>
<dbReference type="EMBL" id="CAKOFQ010008792">
    <property type="protein sequence ID" value="CAH2016000.1"/>
    <property type="molecule type" value="Genomic_DNA"/>
</dbReference>
<proteinExistence type="predicted"/>
<comment type="caution">
    <text evidence="1">The sequence shown here is derived from an EMBL/GenBank/DDBJ whole genome shotgun (WGS) entry which is preliminary data.</text>
</comment>
<organism evidence="1 2">
    <name type="scientific">Acanthoscelides obtectus</name>
    <name type="common">Bean weevil</name>
    <name type="synonym">Bruchus obtectus</name>
    <dbReference type="NCBI Taxonomy" id="200917"/>
    <lineage>
        <taxon>Eukaryota</taxon>
        <taxon>Metazoa</taxon>
        <taxon>Ecdysozoa</taxon>
        <taxon>Arthropoda</taxon>
        <taxon>Hexapoda</taxon>
        <taxon>Insecta</taxon>
        <taxon>Pterygota</taxon>
        <taxon>Neoptera</taxon>
        <taxon>Endopterygota</taxon>
        <taxon>Coleoptera</taxon>
        <taxon>Polyphaga</taxon>
        <taxon>Cucujiformia</taxon>
        <taxon>Chrysomeloidea</taxon>
        <taxon>Chrysomelidae</taxon>
        <taxon>Bruchinae</taxon>
        <taxon>Bruchini</taxon>
        <taxon>Acanthoscelides</taxon>
    </lineage>
</organism>